<dbReference type="InterPro" id="IPR019004">
    <property type="entry name" value="YqeY/Aim41"/>
</dbReference>
<evidence type="ECO:0008006" key="2">
    <source>
        <dbReference type="Google" id="ProtNLM"/>
    </source>
</evidence>
<reference evidence="1" key="1">
    <citation type="submission" date="2018-05" db="EMBL/GenBank/DDBJ databases">
        <authorList>
            <person name="Lanie J.A."/>
            <person name="Ng W.-L."/>
            <person name="Kazmierczak K.M."/>
            <person name="Andrzejewski T.M."/>
            <person name="Davidsen T.M."/>
            <person name="Wayne K.J."/>
            <person name="Tettelin H."/>
            <person name="Glass J.I."/>
            <person name="Rusch D."/>
            <person name="Podicherti R."/>
            <person name="Tsui H.-C.T."/>
            <person name="Winkler M.E."/>
        </authorList>
    </citation>
    <scope>NUCLEOTIDE SEQUENCE</scope>
</reference>
<dbReference type="Gene3D" id="1.10.10.410">
    <property type="match status" value="1"/>
</dbReference>
<dbReference type="Pfam" id="PF09424">
    <property type="entry name" value="YqeY"/>
    <property type="match status" value="1"/>
</dbReference>
<gene>
    <name evidence="1" type="ORF">METZ01_LOCUS176625</name>
</gene>
<dbReference type="InterPro" id="IPR042184">
    <property type="entry name" value="YqeY/Aim41_N"/>
</dbReference>
<dbReference type="AlphaFoldDB" id="A0A382CDK5"/>
<dbReference type="InterPro" id="IPR023168">
    <property type="entry name" value="GatB_Yqey_C_2"/>
</dbReference>
<accession>A0A382CDK5</accession>
<evidence type="ECO:0000313" key="1">
    <source>
        <dbReference type="EMBL" id="SVB23771.1"/>
    </source>
</evidence>
<dbReference type="InterPro" id="IPR003789">
    <property type="entry name" value="Asn/Gln_tRNA_amidoTrase-B-like"/>
</dbReference>
<name>A0A382CDK5_9ZZZZ</name>
<dbReference type="GO" id="GO:0016884">
    <property type="term" value="F:carbon-nitrogen ligase activity, with glutamine as amido-N-donor"/>
    <property type="evidence" value="ECO:0007669"/>
    <property type="project" value="InterPro"/>
</dbReference>
<organism evidence="1">
    <name type="scientific">marine metagenome</name>
    <dbReference type="NCBI Taxonomy" id="408172"/>
    <lineage>
        <taxon>unclassified sequences</taxon>
        <taxon>metagenomes</taxon>
        <taxon>ecological metagenomes</taxon>
    </lineage>
</organism>
<protein>
    <recommendedName>
        <fullName evidence="2">GatB/YqeY domain-containing protein</fullName>
    </recommendedName>
</protein>
<proteinExistence type="predicted"/>
<dbReference type="PANTHER" id="PTHR28055:SF1">
    <property type="entry name" value="ALTERED INHERITANCE OF MITOCHONDRIA PROTEIN 41, MITOCHONDRIAL"/>
    <property type="match status" value="1"/>
</dbReference>
<dbReference type="PANTHER" id="PTHR28055">
    <property type="entry name" value="ALTERED INHERITANCE OF MITOCHONDRIA PROTEIN 41, MITOCHONDRIAL"/>
    <property type="match status" value="1"/>
</dbReference>
<sequence>MRAALRNGDKLRLSVLRMLLAAIQHHEIYERRDLDKAEVLQIVDKQVKQRCEAAALFADAGRVDLEQQENCEMEVLQAYLPKALSESELTALVDDAISAMGATSMKEMGKVMAEIQTRAQRRSDMAALSALVKARLSG</sequence>
<dbReference type="SUPFAM" id="SSF89095">
    <property type="entry name" value="GatB/YqeY motif"/>
    <property type="match status" value="1"/>
</dbReference>
<dbReference type="EMBL" id="UINC01033852">
    <property type="protein sequence ID" value="SVB23771.1"/>
    <property type="molecule type" value="Genomic_DNA"/>
</dbReference>
<dbReference type="Gene3D" id="1.10.1510.10">
    <property type="entry name" value="Uncharacterised protein YqeY/AIM41 PF09424, N-terminal domain"/>
    <property type="match status" value="1"/>
</dbReference>